<dbReference type="AlphaFoldDB" id="A0A940Y5H9"/>
<geneLocation type="plasmid" evidence="3">
    <name>p2</name>
</geneLocation>
<dbReference type="PANTHER" id="PTHR33418">
    <property type="entry name" value="HELICASE-ASSOCIATED"/>
    <property type="match status" value="1"/>
</dbReference>
<proteinExistence type="predicted"/>
<feature type="domain" description="Helicase-associated" evidence="2">
    <location>
        <begin position="327"/>
        <end position="391"/>
    </location>
</feature>
<evidence type="ECO:0000259" key="2">
    <source>
        <dbReference type="Pfam" id="PF03457"/>
    </source>
</evidence>
<feature type="region of interest" description="Disordered" evidence="1">
    <location>
        <begin position="1"/>
        <end position="53"/>
    </location>
</feature>
<protein>
    <submittedName>
        <fullName evidence="3">Helicase associated domain-containing protein</fullName>
    </submittedName>
</protein>
<feature type="compositionally biased region" description="Polar residues" evidence="1">
    <location>
        <begin position="1"/>
        <end position="12"/>
    </location>
</feature>
<feature type="domain" description="Helicase-associated" evidence="2">
    <location>
        <begin position="85"/>
        <end position="155"/>
    </location>
</feature>
<dbReference type="Proteomes" id="UP000677413">
    <property type="component" value="Unassembled WGS sequence"/>
</dbReference>
<feature type="domain" description="Helicase-associated" evidence="2">
    <location>
        <begin position="161"/>
        <end position="240"/>
    </location>
</feature>
<organism evidence="3 4">
    <name type="scientific">Streptomyces liliiviolaceus</name>
    <dbReference type="NCBI Taxonomy" id="2823109"/>
    <lineage>
        <taxon>Bacteria</taxon>
        <taxon>Bacillati</taxon>
        <taxon>Actinomycetota</taxon>
        <taxon>Actinomycetes</taxon>
        <taxon>Kitasatosporales</taxon>
        <taxon>Streptomycetaceae</taxon>
        <taxon>Streptomyces</taxon>
    </lineage>
</organism>
<keyword evidence="4" id="KW-1185">Reference proteome</keyword>
<evidence type="ECO:0000313" key="3">
    <source>
        <dbReference type="EMBL" id="MBQ0855605.1"/>
    </source>
</evidence>
<dbReference type="EMBL" id="JAGPYQ010000003">
    <property type="protein sequence ID" value="MBQ0855605.1"/>
    <property type="molecule type" value="Genomic_DNA"/>
</dbReference>
<sequence length="401" mass="43669">MTCARISSTASGFSAPERSPGSASSTAARTARRLPDGEDEDEGDSGPETRRVSERAAGVLRFSEERDPAALTQFVQLRVIDPEGAYWLRGIEAATRWLRETGSSELRVPYAYVTPEAWGSAGSHPLGVWVADQRRYYVAGSLEASRVTELEKAGMVWSVHASAWDAGLEVARSYAAVYGHCLPAASVVWESFPLGTWMKNQRAAARKAAENAVRRTAGETGVPYAGELSEARQEALAEIDPGWSPAWEIGWQRCYRLTLAHVKADGVFPVAAGGSELVVQGEDLGAWIIGQRAGWDRLMPAQQYLLETLGIEAPADGEVVVPVRRSQDERWNTNLAAVKQFRDREGHVRVPRKAVETVDGVPFKIGAFLDNARRRAGKLSAERRSELAVLGLEWAVLKGGA</sequence>
<evidence type="ECO:0000313" key="4">
    <source>
        <dbReference type="Proteomes" id="UP000677413"/>
    </source>
</evidence>
<dbReference type="InterPro" id="IPR005114">
    <property type="entry name" value="Helicase_assoc"/>
</dbReference>
<dbReference type="Pfam" id="PF03457">
    <property type="entry name" value="HA"/>
    <property type="match status" value="3"/>
</dbReference>
<dbReference type="Gene3D" id="6.10.140.530">
    <property type="match status" value="3"/>
</dbReference>
<reference evidence="3 4" key="1">
    <citation type="submission" date="2021-04" db="EMBL/GenBank/DDBJ databases">
        <authorList>
            <person name="Tang X."/>
            <person name="Zhou X."/>
            <person name="Chen X."/>
            <person name="Cernava T."/>
            <person name="Zhang C."/>
        </authorList>
    </citation>
    <scope>NUCLEOTIDE SEQUENCE [LARGE SCALE GENOMIC DNA]</scope>
    <source>
        <strain evidence="3 4">BH-SS-21</strain>
        <plasmid evidence="3">p2</plasmid>
    </source>
</reference>
<name>A0A940Y5H9_9ACTN</name>
<dbReference type="PANTHER" id="PTHR33418:SF1">
    <property type="entry name" value="HELICASE-ASSOCIATED DOMAIN-CONTAINING PROTEIN"/>
    <property type="match status" value="1"/>
</dbReference>
<gene>
    <name evidence="3" type="ORF">J8N05_46450</name>
</gene>
<keyword evidence="3" id="KW-0614">Plasmid</keyword>
<feature type="compositionally biased region" description="Low complexity" evidence="1">
    <location>
        <begin position="18"/>
        <end position="29"/>
    </location>
</feature>
<comment type="caution">
    <text evidence="3">The sequence shown here is derived from an EMBL/GenBank/DDBJ whole genome shotgun (WGS) entry which is preliminary data.</text>
</comment>
<evidence type="ECO:0000256" key="1">
    <source>
        <dbReference type="SAM" id="MobiDB-lite"/>
    </source>
</evidence>
<accession>A0A940Y5H9</accession>